<dbReference type="SUPFAM" id="SSF50998">
    <property type="entry name" value="Quinoprotein alcohol dehydrogenase-like"/>
    <property type="match status" value="1"/>
</dbReference>
<protein>
    <submittedName>
        <fullName evidence="3">PQQ-like beta-propeller repeat protein</fullName>
    </submittedName>
</protein>
<gene>
    <name evidence="3" type="ORF">Dfulv_08730</name>
</gene>
<proteinExistence type="predicted"/>
<evidence type="ECO:0000259" key="2">
    <source>
        <dbReference type="Pfam" id="PF13360"/>
    </source>
</evidence>
<evidence type="ECO:0000313" key="4">
    <source>
        <dbReference type="Proteomes" id="UP001059617"/>
    </source>
</evidence>
<keyword evidence="1" id="KW-1133">Transmembrane helix</keyword>
<dbReference type="RefSeq" id="WP_259862133.1">
    <property type="nucleotide sequence ID" value="NZ_BAAAST010000032.1"/>
</dbReference>
<name>A0ABY5W4K5_9ACTN</name>
<keyword evidence="1" id="KW-0472">Membrane</keyword>
<feature type="domain" description="Pyrrolo-quinoline quinone repeat" evidence="2">
    <location>
        <begin position="70"/>
        <end position="175"/>
    </location>
</feature>
<dbReference type="InterPro" id="IPR015943">
    <property type="entry name" value="WD40/YVTN_repeat-like_dom_sf"/>
</dbReference>
<dbReference type="EMBL" id="CP073720">
    <property type="protein sequence ID" value="UWP84305.1"/>
    <property type="molecule type" value="Genomic_DNA"/>
</dbReference>
<dbReference type="InterPro" id="IPR002372">
    <property type="entry name" value="PQQ_rpt_dom"/>
</dbReference>
<feature type="domain" description="Pyrrolo-quinoline quinone repeat" evidence="2">
    <location>
        <begin position="181"/>
        <end position="345"/>
    </location>
</feature>
<feature type="transmembrane region" description="Helical" evidence="1">
    <location>
        <begin position="31"/>
        <end position="49"/>
    </location>
</feature>
<dbReference type="Gene3D" id="2.130.10.10">
    <property type="entry name" value="YVTN repeat-like/Quinoprotein amine dehydrogenase"/>
    <property type="match status" value="1"/>
</dbReference>
<dbReference type="InterPro" id="IPR011047">
    <property type="entry name" value="Quinoprotein_ADH-like_sf"/>
</dbReference>
<reference evidence="3" key="2">
    <citation type="submission" date="2022-09" db="EMBL/GenBank/DDBJ databases">
        <title>Biosynthetic gene clusters of Dactylosporangioum fulvum.</title>
        <authorList>
            <person name="Caradec T."/>
        </authorList>
    </citation>
    <scope>NUCLEOTIDE SEQUENCE</scope>
    <source>
        <strain evidence="3">NRRL B-16292</strain>
    </source>
</reference>
<sequence>MPDAIIELDLSTPWEPPDPPPSPRRRVHRRWLASAVVGLVAAGVLVAAAPGRDTRPVFVIDQQVISVSMSERRIVVSRYEQAVPVLEVLDVPDGSRIWSQPIPREQHVYFVTEHVVTLLTESADEQGTAQTLTVLDVATGERLWERSRIRAVGRTPGRFVIEDMTDVVRDDWVVTLTKDAEGVPVNNPAEQYEHHYRVLDERTGAEVWSLDVPKGSVAAFGWDDEYSVLEGLSELSPTGVLRFRDLTTGAVTATHQLDWSGTISYFDVGAAQSDIIGTTSGQVMLYTARERGADIYDLRTGRRLWHWEDRNTYRGLYPCTGELYCVQDRNGTDALDAHTGQPVWHVDRYNILLWHGNGTLLLGRWDENGPYSSLAATVDERTGRVLRRYEGWNLVQSRGTGPLVVWSRVGERSAVLGVLNQRSGRVTVFGRAPEWFGPPDCVAAGDHLACTVVGGLKVWRLP</sequence>
<organism evidence="3 4">
    <name type="scientific">Dactylosporangium fulvum</name>
    <dbReference type="NCBI Taxonomy" id="53359"/>
    <lineage>
        <taxon>Bacteria</taxon>
        <taxon>Bacillati</taxon>
        <taxon>Actinomycetota</taxon>
        <taxon>Actinomycetes</taxon>
        <taxon>Micromonosporales</taxon>
        <taxon>Micromonosporaceae</taxon>
        <taxon>Dactylosporangium</taxon>
    </lineage>
</organism>
<accession>A0ABY5W4K5</accession>
<keyword evidence="4" id="KW-1185">Reference proteome</keyword>
<evidence type="ECO:0000256" key="1">
    <source>
        <dbReference type="SAM" id="Phobius"/>
    </source>
</evidence>
<evidence type="ECO:0000313" key="3">
    <source>
        <dbReference type="EMBL" id="UWP84305.1"/>
    </source>
</evidence>
<keyword evidence="1" id="KW-0812">Transmembrane</keyword>
<dbReference type="PANTHER" id="PTHR34512">
    <property type="entry name" value="CELL SURFACE PROTEIN"/>
    <property type="match status" value="1"/>
</dbReference>
<dbReference type="Pfam" id="PF13360">
    <property type="entry name" value="PQQ_2"/>
    <property type="match status" value="2"/>
</dbReference>
<reference evidence="3" key="1">
    <citation type="submission" date="2021-04" db="EMBL/GenBank/DDBJ databases">
        <authorList>
            <person name="Hartkoorn R.C."/>
            <person name="Beaudoing E."/>
            <person name="Hot D."/>
        </authorList>
    </citation>
    <scope>NUCLEOTIDE SEQUENCE</scope>
    <source>
        <strain evidence="3">NRRL B-16292</strain>
    </source>
</reference>
<dbReference type="PANTHER" id="PTHR34512:SF30">
    <property type="entry name" value="OUTER MEMBRANE PROTEIN ASSEMBLY FACTOR BAMB"/>
    <property type="match status" value="1"/>
</dbReference>
<dbReference type="Proteomes" id="UP001059617">
    <property type="component" value="Chromosome"/>
</dbReference>